<dbReference type="PROSITE" id="PS50156">
    <property type="entry name" value="SSD"/>
    <property type="match status" value="1"/>
</dbReference>
<evidence type="ECO:0000256" key="2">
    <source>
        <dbReference type="ARBA" id="ARBA00022475"/>
    </source>
</evidence>
<evidence type="ECO:0000256" key="1">
    <source>
        <dbReference type="ARBA" id="ARBA00004651"/>
    </source>
</evidence>
<protein>
    <submittedName>
        <fullName evidence="8">RND transporter</fullName>
    </submittedName>
</protein>
<feature type="transmembrane region" description="Helical" evidence="6">
    <location>
        <begin position="743"/>
        <end position="764"/>
    </location>
</feature>
<evidence type="ECO:0000256" key="6">
    <source>
        <dbReference type="SAM" id="Phobius"/>
    </source>
</evidence>
<feature type="transmembrane region" description="Helical" evidence="6">
    <location>
        <begin position="715"/>
        <end position="737"/>
    </location>
</feature>
<keyword evidence="2" id="KW-1003">Cell membrane</keyword>
<feature type="transmembrane region" description="Helical" evidence="6">
    <location>
        <begin position="374"/>
        <end position="397"/>
    </location>
</feature>
<evidence type="ECO:0000256" key="4">
    <source>
        <dbReference type="ARBA" id="ARBA00022989"/>
    </source>
</evidence>
<sequence length="849" mass="91834">MRRLVALVQAAIGRHLAWIFRVTWHHPRTTLAGSLLALCLAIASIAGLRFESDIFKLFPTDRGALRLFLDTLEWTGSAGEAYLLLEGERERLPAEAEALATRLRALRVDGEPALRSVSYRVVEPADLPDFAAFVGRAVTLPQLFLAPGKVDEFAARLEAYEMDRALRRATAELAAGGGVGSRDLVAADPLALRELILPRLQEASQALDLDPESPYFLSRDGQLLVMIAEPARPVQDMAFARKLVAGINETRAAVGPGVSVSCAGAHLSAVIDEAVMKRNILACIASSLAVVLGLFFMTYRRMLPTLLIPVIIAFGTVMALGTAGLILPSVHIISFAFTALIIGLGTDYSIHLYDRYRTERSAGRDAEESLRLAVVDTGHGVFTAATTTAFPFLALVISDVRALSELGLLVGLGVLYSLYATFFFLPPLLIFAEQRAPDALHPPLPSLGLTRLWRLTQRRPRTIAFISLAAVAGLALAAFSISFEGDLKNLQPRHSEAFLTQERIERHLSISPSQMLVAVEGDDLGDVMRRGREVAALAEEYRQRRELVAVTWLGSVMNGTGEQQRVLERLRQRPAVREARGELGLALERADFDAAMFPEALSGLGRLATAGPVPMAEAVALLRNSPLGGMVDRFLVERNGRWHLLITLHYRGDAFPQERFLGELAALAPQARTTGPDLISRQLAESVRGSFMEGFAIGGILILFLLVVHFESLAGIAASLLPVFAGVVSMLGLMAATGMKINFMNAMVLVTILGMGSDYGLHVYHRLREGDGSEAGDRYVQAGRAVLLSALTTVAGFGSLAFTDYGAMSSIGWATNFGIGATAFFGLVALPAFLALRRNRKPARLPAKE</sequence>
<name>A0A0C1TP91_9BACT</name>
<comment type="subcellular location">
    <subcellularLocation>
        <location evidence="1">Cell membrane</location>
        <topology evidence="1">Multi-pass membrane protein</topology>
    </subcellularLocation>
</comment>
<evidence type="ECO:0000313" key="9">
    <source>
        <dbReference type="Proteomes" id="UP000031433"/>
    </source>
</evidence>
<dbReference type="InterPro" id="IPR004869">
    <property type="entry name" value="MMPL_dom"/>
</dbReference>
<feature type="transmembrane region" description="Helical" evidence="6">
    <location>
        <begin position="813"/>
        <end position="836"/>
    </location>
</feature>
<dbReference type="SUPFAM" id="SSF82866">
    <property type="entry name" value="Multidrug efflux transporter AcrB transmembrane domain"/>
    <property type="match status" value="2"/>
</dbReference>
<feature type="transmembrane region" description="Helical" evidence="6">
    <location>
        <begin position="279"/>
        <end position="299"/>
    </location>
</feature>
<keyword evidence="5 6" id="KW-0472">Membrane</keyword>
<dbReference type="InterPro" id="IPR000731">
    <property type="entry name" value="SSD"/>
</dbReference>
<comment type="caution">
    <text evidence="8">The sequence shown here is derived from an EMBL/GenBank/DDBJ whole genome shotgun (WGS) entry which is preliminary data.</text>
</comment>
<dbReference type="AlphaFoldDB" id="A0A0C1TP91"/>
<dbReference type="RefSeq" id="WP_039642646.1">
    <property type="nucleotide sequence ID" value="NZ_JXBL01000001.1"/>
</dbReference>
<evidence type="ECO:0000313" key="8">
    <source>
        <dbReference type="EMBL" id="KIE41153.1"/>
    </source>
</evidence>
<evidence type="ECO:0000259" key="7">
    <source>
        <dbReference type="PROSITE" id="PS50156"/>
    </source>
</evidence>
<reference evidence="8 9" key="1">
    <citation type="submission" date="2015-01" db="EMBL/GenBank/DDBJ databases">
        <title>Genome sequence of the anaerobic bacterium Geobacter soli GSS01, a dissimilatory Fe(III) reducer from soil.</title>
        <authorList>
            <person name="Yang G."/>
            <person name="Zhou S."/>
        </authorList>
    </citation>
    <scope>NUCLEOTIDE SEQUENCE [LARGE SCALE GENOMIC DNA]</scope>
    <source>
        <strain evidence="8 9">GSS01</strain>
    </source>
</reference>
<keyword evidence="4 6" id="KW-1133">Transmembrane helix</keyword>
<dbReference type="Proteomes" id="UP000031433">
    <property type="component" value="Unassembled WGS sequence"/>
</dbReference>
<dbReference type="PANTHER" id="PTHR33406">
    <property type="entry name" value="MEMBRANE PROTEIN MJ1562-RELATED"/>
    <property type="match status" value="1"/>
</dbReference>
<feature type="transmembrane region" description="Helical" evidence="6">
    <location>
        <begin position="332"/>
        <end position="353"/>
    </location>
</feature>
<evidence type="ECO:0000256" key="3">
    <source>
        <dbReference type="ARBA" id="ARBA00022692"/>
    </source>
</evidence>
<feature type="transmembrane region" description="Helical" evidence="6">
    <location>
        <begin position="409"/>
        <end position="432"/>
    </location>
</feature>
<feature type="domain" description="SSD" evidence="7">
    <location>
        <begin position="305"/>
        <end position="431"/>
    </location>
</feature>
<dbReference type="Pfam" id="PF03176">
    <property type="entry name" value="MMPL"/>
    <property type="match status" value="2"/>
</dbReference>
<dbReference type="Gene3D" id="1.20.1640.10">
    <property type="entry name" value="Multidrug efflux transporter AcrB transmembrane domain"/>
    <property type="match status" value="2"/>
</dbReference>
<accession>A0A0C1TP91</accession>
<feature type="transmembrane region" description="Helical" evidence="6">
    <location>
        <begin position="463"/>
        <end position="483"/>
    </location>
</feature>
<feature type="transmembrane region" description="Helical" evidence="6">
    <location>
        <begin position="785"/>
        <end position="807"/>
    </location>
</feature>
<gene>
    <name evidence="8" type="ORF">SE37_00140</name>
</gene>
<dbReference type="GO" id="GO:0005886">
    <property type="term" value="C:plasma membrane"/>
    <property type="evidence" value="ECO:0007669"/>
    <property type="project" value="UniProtKB-SubCell"/>
</dbReference>
<evidence type="ECO:0000256" key="5">
    <source>
        <dbReference type="ARBA" id="ARBA00023136"/>
    </source>
</evidence>
<feature type="transmembrane region" description="Helical" evidence="6">
    <location>
        <begin position="690"/>
        <end position="708"/>
    </location>
</feature>
<dbReference type="InterPro" id="IPR050545">
    <property type="entry name" value="Mycobact_MmpL"/>
</dbReference>
<organism evidence="8 9">
    <name type="scientific">Geobacter soli</name>
    <dbReference type="NCBI Taxonomy" id="1510391"/>
    <lineage>
        <taxon>Bacteria</taxon>
        <taxon>Pseudomonadati</taxon>
        <taxon>Thermodesulfobacteriota</taxon>
        <taxon>Desulfuromonadia</taxon>
        <taxon>Geobacterales</taxon>
        <taxon>Geobacteraceae</taxon>
        <taxon>Geobacter</taxon>
    </lineage>
</organism>
<dbReference type="PANTHER" id="PTHR33406:SF13">
    <property type="entry name" value="MEMBRANE PROTEIN YDFJ"/>
    <property type="match status" value="1"/>
</dbReference>
<proteinExistence type="predicted"/>
<keyword evidence="3 6" id="KW-0812">Transmembrane</keyword>
<dbReference type="EMBL" id="JXBL01000001">
    <property type="protein sequence ID" value="KIE41153.1"/>
    <property type="molecule type" value="Genomic_DNA"/>
</dbReference>
<keyword evidence="9" id="KW-1185">Reference proteome</keyword>
<feature type="transmembrane region" description="Helical" evidence="6">
    <location>
        <begin position="306"/>
        <end position="326"/>
    </location>
</feature>